<keyword evidence="6 7" id="KW-0472">Membrane</keyword>
<name>A0ABS1QVJ1_9GAMM</name>
<comment type="subcellular location">
    <subcellularLocation>
        <location evidence="1">Cell membrane</location>
        <topology evidence="1">Multi-pass membrane protein</topology>
    </subcellularLocation>
</comment>
<evidence type="ECO:0000256" key="7">
    <source>
        <dbReference type="SAM" id="Phobius"/>
    </source>
</evidence>
<protein>
    <submittedName>
        <fullName evidence="8">NADH-quinone oxidoreductase subunit K</fullName>
    </submittedName>
</protein>
<dbReference type="InterPro" id="IPR039428">
    <property type="entry name" value="NUOK/Mnh_C1-like"/>
</dbReference>
<evidence type="ECO:0000313" key="9">
    <source>
        <dbReference type="Proteomes" id="UP000638570"/>
    </source>
</evidence>
<evidence type="ECO:0000256" key="3">
    <source>
        <dbReference type="ARBA" id="ARBA00022475"/>
    </source>
</evidence>
<comment type="caution">
    <text evidence="8">The sequence shown here is derived from an EMBL/GenBank/DDBJ whole genome shotgun (WGS) entry which is preliminary data.</text>
</comment>
<dbReference type="RefSeq" id="WP_202087865.1">
    <property type="nucleotide sequence ID" value="NZ_JAERTZ010000026.1"/>
</dbReference>
<comment type="similarity">
    <text evidence="2">Belongs to the CPA3 antiporters (TC 2.A.63) subunit C family.</text>
</comment>
<dbReference type="Proteomes" id="UP000638570">
    <property type="component" value="Unassembled WGS sequence"/>
</dbReference>
<feature type="transmembrane region" description="Helical" evidence="7">
    <location>
        <begin position="62"/>
        <end position="82"/>
    </location>
</feature>
<keyword evidence="5 7" id="KW-1133">Transmembrane helix</keyword>
<feature type="transmembrane region" description="Helical" evidence="7">
    <location>
        <begin position="32"/>
        <end position="50"/>
    </location>
</feature>
<evidence type="ECO:0000256" key="2">
    <source>
        <dbReference type="ARBA" id="ARBA00010388"/>
    </source>
</evidence>
<organism evidence="8 9">
    <name type="scientific">Zobellella iuensis</name>
    <dbReference type="NCBI Taxonomy" id="2803811"/>
    <lineage>
        <taxon>Bacteria</taxon>
        <taxon>Pseudomonadati</taxon>
        <taxon>Pseudomonadota</taxon>
        <taxon>Gammaproteobacteria</taxon>
        <taxon>Aeromonadales</taxon>
        <taxon>Aeromonadaceae</taxon>
        <taxon>Zobellella</taxon>
    </lineage>
</organism>
<evidence type="ECO:0000313" key="8">
    <source>
        <dbReference type="EMBL" id="MBL1378881.1"/>
    </source>
</evidence>
<sequence length="100" mass="10531">MMQVQLYVLAAVALCGIGLAGLLLCRHLLRRLMAFNLMGSGTFLLLVGLAQPEGLADPVPQALVLTGIVVALAATALALVLIRRWYHLSGHTSLGRGPDS</sequence>
<keyword evidence="3" id="KW-1003">Cell membrane</keyword>
<feature type="transmembrane region" description="Helical" evidence="7">
    <location>
        <begin position="6"/>
        <end position="25"/>
    </location>
</feature>
<evidence type="ECO:0000256" key="1">
    <source>
        <dbReference type="ARBA" id="ARBA00004651"/>
    </source>
</evidence>
<evidence type="ECO:0000256" key="4">
    <source>
        <dbReference type="ARBA" id="ARBA00022692"/>
    </source>
</evidence>
<dbReference type="PANTHER" id="PTHR34583:SF2">
    <property type="entry name" value="ANTIPORTER SUBUNIT MNHC2-RELATED"/>
    <property type="match status" value="1"/>
</dbReference>
<evidence type="ECO:0000256" key="6">
    <source>
        <dbReference type="ARBA" id="ARBA00023136"/>
    </source>
</evidence>
<accession>A0ABS1QVJ1</accession>
<dbReference type="EMBL" id="JAERTZ010000026">
    <property type="protein sequence ID" value="MBL1378881.1"/>
    <property type="molecule type" value="Genomic_DNA"/>
</dbReference>
<keyword evidence="4 7" id="KW-0812">Transmembrane</keyword>
<dbReference type="Gene3D" id="1.10.287.3510">
    <property type="match status" value="1"/>
</dbReference>
<evidence type="ECO:0000256" key="5">
    <source>
        <dbReference type="ARBA" id="ARBA00022989"/>
    </source>
</evidence>
<dbReference type="PANTHER" id="PTHR34583">
    <property type="entry name" value="ANTIPORTER SUBUNIT MNHC2-RELATED"/>
    <property type="match status" value="1"/>
</dbReference>
<gene>
    <name evidence="8" type="ORF">JKV55_16325</name>
</gene>
<dbReference type="InterPro" id="IPR050601">
    <property type="entry name" value="CPA3_antiporter_subunitC"/>
</dbReference>
<dbReference type="Pfam" id="PF00420">
    <property type="entry name" value="Oxidored_q2"/>
    <property type="match status" value="1"/>
</dbReference>
<reference evidence="9" key="1">
    <citation type="submission" date="2021-01" db="EMBL/GenBank/DDBJ databases">
        <title>Genome public.</title>
        <authorList>
            <person name="Liu C."/>
            <person name="Sun Q."/>
        </authorList>
    </citation>
    <scope>NUCLEOTIDE SEQUENCE [LARGE SCALE GENOMIC DNA]</scope>
    <source>
        <strain evidence="9">CGMCC 1.18722</strain>
    </source>
</reference>
<keyword evidence="9" id="KW-1185">Reference proteome</keyword>
<proteinExistence type="inferred from homology"/>